<dbReference type="KEGG" id="aba:Acid345_4696"/>
<dbReference type="HOGENOM" id="CLU_1169455_0_0_0"/>
<evidence type="ECO:0000313" key="1">
    <source>
        <dbReference type="EMBL" id="ABF43696.1"/>
    </source>
</evidence>
<dbReference type="AlphaFoldDB" id="Q1IHF4"/>
<proteinExistence type="predicted"/>
<gene>
    <name evidence="1" type="ordered locus">Acid345_4696</name>
</gene>
<dbReference type="RefSeq" id="WP_011525492.1">
    <property type="nucleotide sequence ID" value="NC_008009.1"/>
</dbReference>
<organism evidence="1 2">
    <name type="scientific">Koribacter versatilis (strain Ellin345)</name>
    <dbReference type="NCBI Taxonomy" id="204669"/>
    <lineage>
        <taxon>Bacteria</taxon>
        <taxon>Pseudomonadati</taxon>
        <taxon>Acidobacteriota</taxon>
        <taxon>Terriglobia</taxon>
        <taxon>Terriglobales</taxon>
        <taxon>Candidatus Korobacteraceae</taxon>
        <taxon>Candidatus Korobacter</taxon>
    </lineage>
</organism>
<dbReference type="EnsemblBacteria" id="ABF43696">
    <property type="protein sequence ID" value="ABF43696"/>
    <property type="gene ID" value="Acid345_4696"/>
</dbReference>
<dbReference type="STRING" id="204669.Acid345_4696"/>
<dbReference type="EMBL" id="CP000360">
    <property type="protein sequence ID" value="ABF43696.1"/>
    <property type="molecule type" value="Genomic_DNA"/>
</dbReference>
<accession>Q1IHF4</accession>
<dbReference type="OrthoDB" id="594838at2"/>
<keyword evidence="2" id="KW-1185">Reference proteome</keyword>
<reference evidence="1 2" key="1">
    <citation type="journal article" date="2009" name="Appl. Environ. Microbiol.">
        <title>Three genomes from the phylum Acidobacteria provide insight into the lifestyles of these microorganisms in soils.</title>
        <authorList>
            <person name="Ward N.L."/>
            <person name="Challacombe J.F."/>
            <person name="Janssen P.H."/>
            <person name="Henrissat B."/>
            <person name="Coutinho P.M."/>
            <person name="Wu M."/>
            <person name="Xie G."/>
            <person name="Haft D.H."/>
            <person name="Sait M."/>
            <person name="Badger J."/>
            <person name="Barabote R.D."/>
            <person name="Bradley B."/>
            <person name="Brettin T.S."/>
            <person name="Brinkac L.M."/>
            <person name="Bruce D."/>
            <person name="Creasy T."/>
            <person name="Daugherty S.C."/>
            <person name="Davidsen T.M."/>
            <person name="DeBoy R.T."/>
            <person name="Detter J.C."/>
            <person name="Dodson R.J."/>
            <person name="Durkin A.S."/>
            <person name="Ganapathy A."/>
            <person name="Gwinn-Giglio M."/>
            <person name="Han C.S."/>
            <person name="Khouri H."/>
            <person name="Kiss H."/>
            <person name="Kothari S.P."/>
            <person name="Madupu R."/>
            <person name="Nelson K.E."/>
            <person name="Nelson W.C."/>
            <person name="Paulsen I."/>
            <person name="Penn K."/>
            <person name="Ren Q."/>
            <person name="Rosovitz M.J."/>
            <person name="Selengut J.D."/>
            <person name="Shrivastava S."/>
            <person name="Sullivan S.A."/>
            <person name="Tapia R."/>
            <person name="Thompson L.S."/>
            <person name="Watkins K.L."/>
            <person name="Yang Q."/>
            <person name="Yu C."/>
            <person name="Zafar N."/>
            <person name="Zhou L."/>
            <person name="Kuske C.R."/>
        </authorList>
    </citation>
    <scope>NUCLEOTIDE SEQUENCE [LARGE SCALE GENOMIC DNA]</scope>
    <source>
        <strain evidence="1 2">Ellin345</strain>
    </source>
</reference>
<protein>
    <submittedName>
        <fullName evidence="1">Uncharacterized protein</fullName>
    </submittedName>
</protein>
<dbReference type="Proteomes" id="UP000002432">
    <property type="component" value="Chromosome"/>
</dbReference>
<evidence type="ECO:0000313" key="2">
    <source>
        <dbReference type="Proteomes" id="UP000002432"/>
    </source>
</evidence>
<sequence>MGTRWGECPIAICANRDTLFIMLRVRLARVAVVVLSLAVAVGVGAQDATQHDPHNPQLTIRSDGKNVYKGDTENEFDAQKYLTREFGPGFKLAKDMPVLLGDMDGDGREDAAFIVTGGSPMLSAGAFDYKVIDPYDGYWSFADPKLNMHVPMTDPGKHYYICIAHDWKGEHPKAKFVIFNLPFKSISLTPTNQVSGPWKKSKKIVAALATEESDGQQGAVVWNGSDYKFIQLGNTED</sequence>
<name>Q1IHF4_KORVE</name>